<keyword evidence="3" id="KW-1185">Reference proteome</keyword>
<dbReference type="AlphaFoldDB" id="A0A1G8T475"/>
<proteinExistence type="predicted"/>
<dbReference type="Proteomes" id="UP000199155">
    <property type="component" value="Unassembled WGS sequence"/>
</dbReference>
<name>A0A1G8T475_9ACTN</name>
<dbReference type="OrthoDB" id="4320263at2"/>
<gene>
    <name evidence="2" type="ORF">SAMN05421806_10140</name>
</gene>
<organism evidence="2 3">
    <name type="scientific">Streptomyces indicus</name>
    <dbReference type="NCBI Taxonomy" id="417292"/>
    <lineage>
        <taxon>Bacteria</taxon>
        <taxon>Bacillati</taxon>
        <taxon>Actinomycetota</taxon>
        <taxon>Actinomycetes</taxon>
        <taxon>Kitasatosporales</taxon>
        <taxon>Streptomycetaceae</taxon>
        <taxon>Streptomyces</taxon>
    </lineage>
</organism>
<dbReference type="RefSeq" id="WP_093606565.1">
    <property type="nucleotide sequence ID" value="NZ_FNFF01000001.1"/>
</dbReference>
<evidence type="ECO:0008006" key="4">
    <source>
        <dbReference type="Google" id="ProtNLM"/>
    </source>
</evidence>
<dbReference type="EMBL" id="FNFF01000001">
    <property type="protein sequence ID" value="SDJ36201.1"/>
    <property type="molecule type" value="Genomic_DNA"/>
</dbReference>
<dbReference type="InterPro" id="IPR033457">
    <property type="entry name" value="DUF5133"/>
</dbReference>
<accession>A0A1G8T475</accession>
<protein>
    <recommendedName>
        <fullName evidence="4">DUF5133 domain-containing protein</fullName>
    </recommendedName>
</protein>
<reference evidence="2 3" key="1">
    <citation type="submission" date="2016-10" db="EMBL/GenBank/DDBJ databases">
        <authorList>
            <person name="de Groot N.N."/>
        </authorList>
    </citation>
    <scope>NUCLEOTIDE SEQUENCE [LARGE SCALE GENOMIC DNA]</scope>
    <source>
        <strain evidence="2 3">CGMCC 4.5727</strain>
    </source>
</reference>
<feature type="region of interest" description="Disordered" evidence="1">
    <location>
        <begin position="66"/>
        <end position="85"/>
    </location>
</feature>
<sequence>MLMPDPGFVRSLLSRYAELQMRCSERPDLKLRWQLDDVTYTLCVATGTRDIREALAVADRVLERSAQGTAAGDRSGGPAADAATP</sequence>
<dbReference type="Pfam" id="PF17196">
    <property type="entry name" value="DUF5133"/>
    <property type="match status" value="1"/>
</dbReference>
<evidence type="ECO:0000313" key="3">
    <source>
        <dbReference type="Proteomes" id="UP000199155"/>
    </source>
</evidence>
<evidence type="ECO:0000313" key="2">
    <source>
        <dbReference type="EMBL" id="SDJ36201.1"/>
    </source>
</evidence>
<evidence type="ECO:0000256" key="1">
    <source>
        <dbReference type="SAM" id="MobiDB-lite"/>
    </source>
</evidence>